<dbReference type="EMBL" id="GL348720">
    <property type="protein sequence ID" value="EFH42965.1"/>
    <property type="molecule type" value="Genomic_DNA"/>
</dbReference>
<reference evidence="4" key="1">
    <citation type="journal article" date="2011" name="Nat. Genet.">
        <title>The Arabidopsis lyrata genome sequence and the basis of rapid genome size change.</title>
        <authorList>
            <person name="Hu T.T."/>
            <person name="Pattyn P."/>
            <person name="Bakker E.G."/>
            <person name="Cao J."/>
            <person name="Cheng J.-F."/>
            <person name="Clark R.M."/>
            <person name="Fahlgren N."/>
            <person name="Fawcett J.A."/>
            <person name="Grimwood J."/>
            <person name="Gundlach H."/>
            <person name="Haberer G."/>
            <person name="Hollister J.D."/>
            <person name="Ossowski S."/>
            <person name="Ottilar R.P."/>
            <person name="Salamov A.A."/>
            <person name="Schneeberger K."/>
            <person name="Spannagl M."/>
            <person name="Wang X."/>
            <person name="Yang L."/>
            <person name="Nasrallah M.E."/>
            <person name="Bergelson J."/>
            <person name="Carrington J.C."/>
            <person name="Gaut B.S."/>
            <person name="Schmutz J."/>
            <person name="Mayer K.F.X."/>
            <person name="Van de Peer Y."/>
            <person name="Grigoriev I.V."/>
            <person name="Nordborg M."/>
            <person name="Weigel D."/>
            <person name="Guo Y.-L."/>
        </authorList>
    </citation>
    <scope>NUCLEOTIDE SEQUENCE [LARGE SCALE GENOMIC DNA]</scope>
    <source>
        <strain evidence="4">cv. MN47</strain>
    </source>
</reference>
<proteinExistence type="predicted"/>
<dbReference type="InterPro" id="IPR023213">
    <property type="entry name" value="CAT-like_dom_sf"/>
</dbReference>
<dbReference type="GO" id="GO:0016740">
    <property type="term" value="F:transferase activity"/>
    <property type="evidence" value="ECO:0007669"/>
    <property type="project" value="UniProtKB-KW"/>
</dbReference>
<keyword evidence="4" id="KW-1185">Reference proteome</keyword>
<keyword evidence="1" id="KW-0808">Transferase</keyword>
<dbReference type="InterPro" id="IPR051283">
    <property type="entry name" value="Sec_Metabolite_Acyltrans"/>
</dbReference>
<dbReference type="HOGENOM" id="CLU_2501090_0_0_1"/>
<dbReference type="PANTHER" id="PTHR31896:SF53">
    <property type="entry name" value="ACETYLTRANSFERASE"/>
    <property type="match status" value="1"/>
</dbReference>
<dbReference type="Gene3D" id="3.30.559.10">
    <property type="entry name" value="Chloramphenicol acetyltransferase-like domain"/>
    <property type="match status" value="1"/>
</dbReference>
<evidence type="ECO:0000256" key="2">
    <source>
        <dbReference type="SAM" id="MobiDB-lite"/>
    </source>
</evidence>
<dbReference type="PANTHER" id="PTHR31896">
    <property type="entry name" value="FAMILY REGULATORY PROTEIN, PUTATIVE (AFU_ORTHOLOGUE AFUA_3G14730)-RELATED"/>
    <property type="match status" value="1"/>
</dbReference>
<evidence type="ECO:0000256" key="1">
    <source>
        <dbReference type="ARBA" id="ARBA00022679"/>
    </source>
</evidence>
<dbReference type="STRING" id="81972.D7MV50"/>
<evidence type="ECO:0000313" key="4">
    <source>
        <dbReference type="Proteomes" id="UP000008694"/>
    </source>
</evidence>
<dbReference type="Pfam" id="PF02458">
    <property type="entry name" value="Transferase"/>
    <property type="match status" value="1"/>
</dbReference>
<organism evidence="4">
    <name type="scientific">Arabidopsis lyrata subsp. lyrata</name>
    <name type="common">Lyre-leaved rock-cress</name>
    <dbReference type="NCBI Taxonomy" id="81972"/>
    <lineage>
        <taxon>Eukaryota</taxon>
        <taxon>Viridiplantae</taxon>
        <taxon>Streptophyta</taxon>
        <taxon>Embryophyta</taxon>
        <taxon>Tracheophyta</taxon>
        <taxon>Spermatophyta</taxon>
        <taxon>Magnoliopsida</taxon>
        <taxon>eudicotyledons</taxon>
        <taxon>Gunneridae</taxon>
        <taxon>Pentapetalae</taxon>
        <taxon>rosids</taxon>
        <taxon>malvids</taxon>
        <taxon>Brassicales</taxon>
        <taxon>Brassicaceae</taxon>
        <taxon>Camelineae</taxon>
        <taxon>Arabidopsis</taxon>
    </lineage>
</organism>
<sequence>MKFEEIKDEIEAGIDEDNAKANNEPGFEDGKISSLQAVLGHIWPSRVKNSGMSREEDTHCRLPIDMRQRLNPKLKEECFGNVIQTGIATVNVGELLDHEITT</sequence>
<name>D7MV50_ARALL</name>
<gene>
    <name evidence="3" type="ORF">ARALYDRAFT_686361</name>
</gene>
<dbReference type="Gramene" id="Al_scaffold_0008_3181">
    <property type="protein sequence ID" value="Al_scaffold_0008_3181"/>
    <property type="gene ID" value="Al_scaffold_0008_3181"/>
</dbReference>
<feature type="compositionally biased region" description="Acidic residues" evidence="2">
    <location>
        <begin position="1"/>
        <end position="16"/>
    </location>
</feature>
<dbReference type="Proteomes" id="UP000008694">
    <property type="component" value="Unassembled WGS sequence"/>
</dbReference>
<accession>D7MV50</accession>
<protein>
    <submittedName>
        <fullName evidence="3">Predicted protein</fullName>
    </submittedName>
</protein>
<feature type="region of interest" description="Disordered" evidence="2">
    <location>
        <begin position="1"/>
        <end position="27"/>
    </location>
</feature>
<dbReference type="AlphaFoldDB" id="D7MV50"/>
<evidence type="ECO:0000313" key="3">
    <source>
        <dbReference type="EMBL" id="EFH42965.1"/>
    </source>
</evidence>